<keyword evidence="5 9" id="KW-0472">Membrane</keyword>
<feature type="non-terminal residue" evidence="11">
    <location>
        <position position="141"/>
    </location>
</feature>
<dbReference type="SUPFAM" id="SSF81321">
    <property type="entry name" value="Family A G protein-coupled receptor-like"/>
    <property type="match status" value="1"/>
</dbReference>
<evidence type="ECO:0000256" key="9">
    <source>
        <dbReference type="SAM" id="Phobius"/>
    </source>
</evidence>
<evidence type="ECO:0000256" key="4">
    <source>
        <dbReference type="ARBA" id="ARBA00023040"/>
    </source>
</evidence>
<feature type="transmembrane region" description="Helical" evidence="9">
    <location>
        <begin position="72"/>
        <end position="96"/>
    </location>
</feature>
<comment type="subcellular location">
    <subcellularLocation>
        <location evidence="1">Membrane</location>
        <topology evidence="1">Multi-pass membrane protein</topology>
    </subcellularLocation>
</comment>
<evidence type="ECO:0000256" key="3">
    <source>
        <dbReference type="ARBA" id="ARBA00022989"/>
    </source>
</evidence>
<feature type="transmembrane region" description="Helical" evidence="9">
    <location>
        <begin position="35"/>
        <end position="60"/>
    </location>
</feature>
<dbReference type="GO" id="GO:0005886">
    <property type="term" value="C:plasma membrane"/>
    <property type="evidence" value="ECO:0007669"/>
    <property type="project" value="TreeGrafter"/>
</dbReference>
<feature type="domain" description="G-protein coupled receptors family 1 profile" evidence="10">
    <location>
        <begin position="51"/>
        <end position="141"/>
    </location>
</feature>
<evidence type="ECO:0000313" key="11">
    <source>
        <dbReference type="EMBL" id="NXH17443.1"/>
    </source>
</evidence>
<reference evidence="11 12" key="1">
    <citation type="submission" date="2019-09" db="EMBL/GenBank/DDBJ databases">
        <title>Bird 10,000 Genomes (B10K) Project - Family phase.</title>
        <authorList>
            <person name="Zhang G."/>
        </authorList>
    </citation>
    <scope>NUCLEOTIDE SEQUENCE [LARGE SCALE GENOMIC DNA]</scope>
    <source>
        <strain evidence="11">B10K-DU-001-16</strain>
        <tissue evidence="11">Muscle</tissue>
    </source>
</reference>
<dbReference type="InterPro" id="IPR017452">
    <property type="entry name" value="GPCR_Rhodpsn_7TM"/>
</dbReference>
<dbReference type="PRINTS" id="PR02108">
    <property type="entry name" value="MRGPCRFAMILY"/>
</dbReference>
<keyword evidence="12" id="KW-1185">Reference proteome</keyword>
<dbReference type="GO" id="GO:0004930">
    <property type="term" value="F:G protein-coupled receptor activity"/>
    <property type="evidence" value="ECO:0007669"/>
    <property type="project" value="UniProtKB-KW"/>
</dbReference>
<dbReference type="Gene3D" id="1.20.1070.10">
    <property type="entry name" value="Rhodopsin 7-helix transmembrane proteins"/>
    <property type="match status" value="1"/>
</dbReference>
<dbReference type="Pfam" id="PF00001">
    <property type="entry name" value="7tm_1"/>
    <property type="match status" value="1"/>
</dbReference>
<dbReference type="OrthoDB" id="9896011at2759"/>
<evidence type="ECO:0000256" key="7">
    <source>
        <dbReference type="ARBA" id="ARBA00023224"/>
    </source>
</evidence>
<sequence length="141" mass="16176">ETSTTNLSLNYTSSAYVNSWEDHEYNCFGIPVESIIYSGFCMGICVCGLVGNGTVMWFLIFHMKQNPFTVYVLNLAIADFSLLLNLLVYLTVYMIIRGYCFMPYGTDFFIYYILLVPFLCCYYSSMYLLTAMSVERCLAVL</sequence>
<evidence type="ECO:0000259" key="10">
    <source>
        <dbReference type="PROSITE" id="PS50262"/>
    </source>
</evidence>
<evidence type="ECO:0000256" key="2">
    <source>
        <dbReference type="ARBA" id="ARBA00022692"/>
    </source>
</evidence>
<proteinExistence type="inferred from homology"/>
<evidence type="ECO:0000256" key="5">
    <source>
        <dbReference type="ARBA" id="ARBA00023136"/>
    </source>
</evidence>
<dbReference type="Proteomes" id="UP000534107">
    <property type="component" value="Unassembled WGS sequence"/>
</dbReference>
<dbReference type="AlphaFoldDB" id="A0A7K9HUD7"/>
<gene>
    <name evidence="11" type="primary">Mas1_1</name>
    <name evidence="11" type="ORF">BUCCAP_R15861</name>
</gene>
<keyword evidence="2 8" id="KW-0812">Transmembrane</keyword>
<evidence type="ECO:0000313" key="12">
    <source>
        <dbReference type="Proteomes" id="UP000534107"/>
    </source>
</evidence>
<keyword evidence="7 8" id="KW-0807">Transducer</keyword>
<keyword evidence="4 8" id="KW-0297">G-protein coupled receptor</keyword>
<dbReference type="InterPro" id="IPR026234">
    <property type="entry name" value="MRGPCRFAMILY"/>
</dbReference>
<comment type="caution">
    <text evidence="11">The sequence shown here is derived from an EMBL/GenBank/DDBJ whole genome shotgun (WGS) entry which is preliminary data.</text>
</comment>
<protein>
    <submittedName>
        <fullName evidence="11">MAS protein</fullName>
    </submittedName>
</protein>
<dbReference type="InterPro" id="IPR000276">
    <property type="entry name" value="GPCR_Rhodpsn"/>
</dbReference>
<keyword evidence="3 9" id="KW-1133">Transmembrane helix</keyword>
<dbReference type="PANTHER" id="PTHR11334">
    <property type="entry name" value="MAS-RELATED G-PROTEIN COUPLED RECEPTOR"/>
    <property type="match status" value="1"/>
</dbReference>
<evidence type="ECO:0000256" key="6">
    <source>
        <dbReference type="ARBA" id="ARBA00023170"/>
    </source>
</evidence>
<dbReference type="PROSITE" id="PS00237">
    <property type="entry name" value="G_PROTEIN_RECEP_F1_1"/>
    <property type="match status" value="1"/>
</dbReference>
<evidence type="ECO:0000256" key="8">
    <source>
        <dbReference type="RuleBase" id="RU000688"/>
    </source>
</evidence>
<evidence type="ECO:0000256" key="1">
    <source>
        <dbReference type="ARBA" id="ARBA00004141"/>
    </source>
</evidence>
<dbReference type="PRINTS" id="PR00237">
    <property type="entry name" value="GPCRRHODOPSN"/>
</dbReference>
<comment type="similarity">
    <text evidence="8">Belongs to the G-protein coupled receptor 1 family.</text>
</comment>
<name>A0A7K9HUD7_9PICI</name>
<keyword evidence="6 8" id="KW-0675">Receptor</keyword>
<dbReference type="EMBL" id="VWZO01013279">
    <property type="protein sequence ID" value="NXH17443.1"/>
    <property type="molecule type" value="Genomic_DNA"/>
</dbReference>
<organism evidence="11 12">
    <name type="scientific">Bucco capensis</name>
    <name type="common">collared puffbird</name>
    <dbReference type="NCBI Taxonomy" id="135168"/>
    <lineage>
        <taxon>Eukaryota</taxon>
        <taxon>Metazoa</taxon>
        <taxon>Chordata</taxon>
        <taxon>Craniata</taxon>
        <taxon>Vertebrata</taxon>
        <taxon>Euteleostomi</taxon>
        <taxon>Archelosauria</taxon>
        <taxon>Archosauria</taxon>
        <taxon>Dinosauria</taxon>
        <taxon>Saurischia</taxon>
        <taxon>Theropoda</taxon>
        <taxon>Coelurosauria</taxon>
        <taxon>Aves</taxon>
        <taxon>Neognathae</taxon>
        <taxon>Neoaves</taxon>
        <taxon>Telluraves</taxon>
        <taxon>Coraciimorphae</taxon>
        <taxon>Piciformes</taxon>
        <taxon>Bucconidae</taxon>
        <taxon>Bucco</taxon>
    </lineage>
</organism>
<dbReference type="PROSITE" id="PS50262">
    <property type="entry name" value="G_PROTEIN_RECEP_F1_2"/>
    <property type="match status" value="1"/>
</dbReference>
<accession>A0A7K9HUD7</accession>
<feature type="non-terminal residue" evidence="11">
    <location>
        <position position="1"/>
    </location>
</feature>
<dbReference type="PANTHER" id="PTHR11334:SF68">
    <property type="entry name" value="G-PROTEIN COUPLED RECEPTORS FAMILY 1 PROFILE DOMAIN-CONTAINING PROTEIN-RELATED"/>
    <property type="match status" value="1"/>
</dbReference>
<feature type="transmembrane region" description="Helical" evidence="9">
    <location>
        <begin position="108"/>
        <end position="129"/>
    </location>
</feature>